<evidence type="ECO:0000256" key="1">
    <source>
        <dbReference type="SAM" id="MobiDB-lite"/>
    </source>
</evidence>
<accession>A0A512T0H5</accession>
<gene>
    <name evidence="4" type="ORF">KLO01_17360</name>
</gene>
<dbReference type="Pfam" id="PF13399">
    <property type="entry name" value="LytR_C"/>
    <property type="match status" value="1"/>
</dbReference>
<dbReference type="OrthoDB" id="4864198at2"/>
<name>A0A512T0H5_9MICO</name>
<keyword evidence="2" id="KW-0812">Transmembrane</keyword>
<evidence type="ECO:0000313" key="5">
    <source>
        <dbReference type="Proteomes" id="UP000321793"/>
    </source>
</evidence>
<keyword evidence="2" id="KW-0472">Membrane</keyword>
<protein>
    <recommendedName>
        <fullName evidence="3">LytR/CpsA/Psr regulator C-terminal domain-containing protein</fullName>
    </recommendedName>
</protein>
<feature type="domain" description="LytR/CpsA/Psr regulator C-terminal" evidence="3">
    <location>
        <begin position="71"/>
        <end position="157"/>
    </location>
</feature>
<reference evidence="4 5" key="1">
    <citation type="submission" date="2019-07" db="EMBL/GenBank/DDBJ databases">
        <title>Whole genome shotgun sequence of Knoellia locipacati NBRC 109775.</title>
        <authorList>
            <person name="Hosoyama A."/>
            <person name="Uohara A."/>
            <person name="Ohji S."/>
            <person name="Ichikawa N."/>
        </authorList>
    </citation>
    <scope>NUCLEOTIDE SEQUENCE [LARGE SCALE GENOMIC DNA]</scope>
    <source>
        <strain evidence="4 5">NBRC 109775</strain>
    </source>
</reference>
<dbReference type="EMBL" id="BKBA01000008">
    <property type="protein sequence ID" value="GEQ13689.1"/>
    <property type="molecule type" value="Genomic_DNA"/>
</dbReference>
<evidence type="ECO:0000313" key="4">
    <source>
        <dbReference type="EMBL" id="GEQ13689.1"/>
    </source>
</evidence>
<sequence length="184" mass="19946">MAERDLSSELRHRRQNRRATTTILIVLLLLFFAFWYAYSYYRASGGGEEATPRTGATCTPFNPKLPTPATTRVNVYNASSKNGLAARTAAELRERGFVIGEVRNDPLGRKVNVVEVRYGQAGKSRAHLVVPLGGKGTTSITDKRKDATLDIVLGSRFSTLAPNPTPTGLPMCPSPSTTTSKSSS</sequence>
<evidence type="ECO:0000259" key="3">
    <source>
        <dbReference type="Pfam" id="PF13399"/>
    </source>
</evidence>
<feature type="transmembrane region" description="Helical" evidence="2">
    <location>
        <begin position="21"/>
        <end position="38"/>
    </location>
</feature>
<dbReference type="Proteomes" id="UP000321793">
    <property type="component" value="Unassembled WGS sequence"/>
</dbReference>
<dbReference type="RefSeq" id="WP_147064169.1">
    <property type="nucleotide sequence ID" value="NZ_BAABDN010000001.1"/>
</dbReference>
<proteinExistence type="predicted"/>
<evidence type="ECO:0000256" key="2">
    <source>
        <dbReference type="SAM" id="Phobius"/>
    </source>
</evidence>
<keyword evidence="2" id="KW-1133">Transmembrane helix</keyword>
<feature type="compositionally biased region" description="Low complexity" evidence="1">
    <location>
        <begin position="174"/>
        <end position="184"/>
    </location>
</feature>
<dbReference type="InterPro" id="IPR027381">
    <property type="entry name" value="LytR/CpsA/Psr_C"/>
</dbReference>
<organism evidence="4 5">
    <name type="scientific">Knoellia locipacati</name>
    <dbReference type="NCBI Taxonomy" id="882824"/>
    <lineage>
        <taxon>Bacteria</taxon>
        <taxon>Bacillati</taxon>
        <taxon>Actinomycetota</taxon>
        <taxon>Actinomycetes</taxon>
        <taxon>Micrococcales</taxon>
        <taxon>Intrasporangiaceae</taxon>
        <taxon>Knoellia</taxon>
    </lineage>
</organism>
<keyword evidence="5" id="KW-1185">Reference proteome</keyword>
<feature type="region of interest" description="Disordered" evidence="1">
    <location>
        <begin position="162"/>
        <end position="184"/>
    </location>
</feature>
<comment type="caution">
    <text evidence="4">The sequence shown here is derived from an EMBL/GenBank/DDBJ whole genome shotgun (WGS) entry which is preliminary data.</text>
</comment>
<dbReference type="Gene3D" id="3.30.70.2390">
    <property type="match status" value="1"/>
</dbReference>
<dbReference type="AlphaFoldDB" id="A0A512T0H5"/>